<feature type="transmembrane region" description="Helical" evidence="1">
    <location>
        <begin position="143"/>
        <end position="161"/>
    </location>
</feature>
<feature type="transmembrane region" description="Helical" evidence="1">
    <location>
        <begin position="328"/>
        <end position="347"/>
    </location>
</feature>
<keyword evidence="1" id="KW-0812">Transmembrane</keyword>
<dbReference type="RefSeq" id="WP_155321497.1">
    <property type="nucleotide sequence ID" value="NZ_AP021876.1"/>
</dbReference>
<feature type="transmembrane region" description="Helical" evidence="1">
    <location>
        <begin position="88"/>
        <end position="109"/>
    </location>
</feature>
<feature type="transmembrane region" description="Helical" evidence="1">
    <location>
        <begin position="210"/>
        <end position="228"/>
    </location>
</feature>
<feature type="transmembrane region" description="Helical" evidence="1">
    <location>
        <begin position="388"/>
        <end position="406"/>
    </location>
</feature>
<feature type="transmembrane region" description="Helical" evidence="1">
    <location>
        <begin position="353"/>
        <end position="376"/>
    </location>
</feature>
<feature type="transmembrane region" description="Helical" evidence="1">
    <location>
        <begin position="173"/>
        <end position="198"/>
    </location>
</feature>
<dbReference type="KEGG" id="dov:DSCO28_11520"/>
<reference evidence="2 3" key="1">
    <citation type="submission" date="2019-11" db="EMBL/GenBank/DDBJ databases">
        <title>Comparative genomics of hydrocarbon-degrading Desulfosarcina strains.</title>
        <authorList>
            <person name="Watanabe M."/>
            <person name="Kojima H."/>
            <person name="Fukui M."/>
        </authorList>
    </citation>
    <scope>NUCLEOTIDE SEQUENCE [LARGE SCALE GENOMIC DNA]</scope>
    <source>
        <strain evidence="2 3">28bB2T</strain>
    </source>
</reference>
<proteinExistence type="predicted"/>
<name>A0A5K7ZHX1_9BACT</name>
<sequence length="510" mass="57785">MDRFVQGSVAFFRRMEDVRLLAAVIALVVVFIAVNKPNTFNNDGILYLEAAEAFADKGLDEAMSVYRWPFYSIAIALVGKLTHLPMELTAHALNALLCAVVVTSFITILKEMGASKSVQVLGAIIVLSHPRLQHYHHYISRDYGYWAFLLLSLVQMMRYYHQLYFRHALGWGFFITMAALFRPEGFVLMFFSPLVLLFRTGTGAWGRLGGLLKPYGLFLVFILLGGIWELTRVGAPPFPLSRFGEFLKQLTNGLAMVNENLNAKAAIATGQLLPPYLTKFSRIMIISGLAGIFFYQFITALYPLHVLLLGYGIGKAVFPDAGGSKKVIYVYVLLSLVIPAVYLYQKFILSHRFLMPAILLLLLWVPFSVHHIFQLWQNRPKGFSRIKIIFPLMAAWLLVMFVYILIPPRGLDSYILDAGTWLKTHMPPDASLYTNEVKLAYYAKRKYKQFDVLEKSKKGSWGPGDYIALKVYPKDYENVRSRLAAANLTPIKTMKNKEGRRVVIVKIANP</sequence>
<evidence type="ECO:0008006" key="4">
    <source>
        <dbReference type="Google" id="ProtNLM"/>
    </source>
</evidence>
<gene>
    <name evidence="2" type="ORF">DSCO28_11520</name>
</gene>
<dbReference type="AlphaFoldDB" id="A0A5K7ZHX1"/>
<keyword evidence="1" id="KW-0472">Membrane</keyword>
<keyword evidence="1" id="KW-1133">Transmembrane helix</keyword>
<accession>A0A5K7ZHX1</accession>
<evidence type="ECO:0000313" key="3">
    <source>
        <dbReference type="Proteomes" id="UP000425960"/>
    </source>
</evidence>
<evidence type="ECO:0000256" key="1">
    <source>
        <dbReference type="SAM" id="Phobius"/>
    </source>
</evidence>
<feature type="transmembrane region" description="Helical" evidence="1">
    <location>
        <begin position="18"/>
        <end position="34"/>
    </location>
</feature>
<evidence type="ECO:0000313" key="2">
    <source>
        <dbReference type="EMBL" id="BBO80586.1"/>
    </source>
</evidence>
<dbReference type="Proteomes" id="UP000425960">
    <property type="component" value="Chromosome"/>
</dbReference>
<organism evidence="2 3">
    <name type="scientific">Desulfosarcina ovata subsp. sediminis</name>
    <dbReference type="NCBI Taxonomy" id="885957"/>
    <lineage>
        <taxon>Bacteria</taxon>
        <taxon>Pseudomonadati</taxon>
        <taxon>Thermodesulfobacteriota</taxon>
        <taxon>Desulfobacteria</taxon>
        <taxon>Desulfobacterales</taxon>
        <taxon>Desulfosarcinaceae</taxon>
        <taxon>Desulfosarcina</taxon>
    </lineage>
</organism>
<protein>
    <recommendedName>
        <fullName evidence="4">Glycosyltransferase RgtA/B/C/D-like domain-containing protein</fullName>
    </recommendedName>
</protein>
<feature type="transmembrane region" description="Helical" evidence="1">
    <location>
        <begin position="283"/>
        <end position="308"/>
    </location>
</feature>
<dbReference type="EMBL" id="AP021876">
    <property type="protein sequence ID" value="BBO80586.1"/>
    <property type="molecule type" value="Genomic_DNA"/>
</dbReference>